<feature type="region of interest" description="Disordered" evidence="8">
    <location>
        <begin position="467"/>
        <end position="486"/>
    </location>
</feature>
<proteinExistence type="inferred from homology"/>
<feature type="region of interest" description="Disordered" evidence="8">
    <location>
        <begin position="753"/>
        <end position="779"/>
    </location>
</feature>
<dbReference type="PANTHER" id="PTHR48050">
    <property type="entry name" value="STEROL 3-BETA-GLUCOSYLTRANSFERASE"/>
    <property type="match status" value="1"/>
</dbReference>
<feature type="compositionally biased region" description="Pro residues" evidence="8">
    <location>
        <begin position="15"/>
        <end position="24"/>
    </location>
</feature>
<reference evidence="10 11" key="1">
    <citation type="submission" date="2016-06" db="EMBL/GenBank/DDBJ databases">
        <title>Evolution of pathogenesis and genome organization in the Tremellales.</title>
        <authorList>
            <person name="Cuomo C."/>
            <person name="Litvintseva A."/>
            <person name="Heitman J."/>
            <person name="Chen Y."/>
            <person name="Sun S."/>
            <person name="Springer D."/>
            <person name="Dromer F."/>
            <person name="Young S."/>
            <person name="Zeng Q."/>
            <person name="Chapman S."/>
            <person name="Gujja S."/>
            <person name="Saif S."/>
            <person name="Birren B."/>
        </authorList>
    </citation>
    <scope>NUCLEOTIDE SEQUENCE [LARGE SCALE GENOMIC DNA]</scope>
    <source>
        <strain evidence="10 11">CBS 6273</strain>
    </source>
</reference>
<evidence type="ECO:0000256" key="6">
    <source>
        <dbReference type="ARBA" id="ARBA00047886"/>
    </source>
</evidence>
<evidence type="ECO:0000256" key="1">
    <source>
        <dbReference type="ARBA" id="ARBA00006962"/>
    </source>
</evidence>
<evidence type="ECO:0000313" key="10">
    <source>
        <dbReference type="EMBL" id="ODN98137.1"/>
    </source>
</evidence>
<feature type="compositionally biased region" description="Basic and acidic residues" evidence="8">
    <location>
        <begin position="96"/>
        <end position="121"/>
    </location>
</feature>
<gene>
    <name evidence="10" type="ORF">I350_07780</name>
</gene>
<dbReference type="EC" id="2.4.1.173" evidence="2"/>
<evidence type="ECO:0000259" key="9">
    <source>
        <dbReference type="PROSITE" id="PS50003"/>
    </source>
</evidence>
<keyword evidence="3" id="KW-0328">Glycosyltransferase</keyword>
<evidence type="ECO:0000256" key="7">
    <source>
        <dbReference type="ARBA" id="ARBA00049453"/>
    </source>
</evidence>
<protein>
    <recommendedName>
        <fullName evidence="2">sterol 3beta-glucosyltransferase</fullName>
        <ecNumber evidence="2">2.4.1.173</ecNumber>
    </recommendedName>
    <alternativeName>
        <fullName evidence="5">Autophagy-related protein 26</fullName>
    </alternativeName>
</protein>
<feature type="compositionally biased region" description="Basic and acidic residues" evidence="8">
    <location>
        <begin position="467"/>
        <end position="479"/>
    </location>
</feature>
<dbReference type="Pfam" id="PF03033">
    <property type="entry name" value="Glyco_transf_28"/>
    <property type="match status" value="1"/>
</dbReference>
<feature type="compositionally biased region" description="Low complexity" evidence="8">
    <location>
        <begin position="764"/>
        <end position="773"/>
    </location>
</feature>
<dbReference type="InterPro" id="IPR050426">
    <property type="entry name" value="Glycosyltransferase_28"/>
</dbReference>
<feature type="compositionally biased region" description="Acidic residues" evidence="8">
    <location>
        <begin position="605"/>
        <end position="616"/>
    </location>
</feature>
<feature type="region of interest" description="Disordered" evidence="8">
    <location>
        <begin position="595"/>
        <end position="618"/>
    </location>
</feature>
<dbReference type="InterPro" id="IPR010610">
    <property type="entry name" value="EryCIII-like_C"/>
</dbReference>
<keyword evidence="4" id="KW-0808">Transferase</keyword>
<feature type="compositionally biased region" description="Polar residues" evidence="8">
    <location>
        <begin position="84"/>
        <end position="95"/>
    </location>
</feature>
<dbReference type="PROSITE" id="PS50003">
    <property type="entry name" value="PH_DOMAIN"/>
    <property type="match status" value="1"/>
</dbReference>
<sequence length="1271" mass="140161">MPPCKTLSHLFSPQAAPPEQPTTPRPAVDRGNSMPCSAQLFDLLKFVAGGGGAPADLTMADLSDEDEAADHTDSSASDADSSGVPDTSASVTPDKSSTEAHDDLRRTWADEKVRNNRERDTMSSRFTALSLNNLSASMSTEHVHKDHPPLPFATMDDSPELAAPIAPRPLSSSQSSFSTSSASSEDAPDVDELANVGTTFDGDREITPEEKLAAIVNEFGDVSSIYEGDEPERLLAESKGSLFKSVMVVGNHHLTTHRLLFHAYLPPDNETWSNLSAPQTADVTNDAVSHQPDLLHSGPVTIHRPGPIRTSRRVWMELSSEMVTTFPSADEAGRVRPLRCVLLSSIKKCDPLDPDHPCDFYVTYDTPSGHRQSHFTVDTEQSAIQWRRALNAAIFRQLRHKWRQIAPSTNRLDSSDWSVIRICIPLDRVTLRGVNSFHSFATLIGMDIAMDGVRISKAMLPVVQGDWSKDDPVESEGHKPLLSPSLTRTQKTGSFLHRRSLSLSRRPQSPARSDIPKSSDTAVYDSLETLGLQPSDQGTISFNIGVLNEQAWFAQAIRSAVHASQGRKCKPDMKRPKLVWEVGGHDCLATDEELDAEKAQSGSMDSEEAEEDDDDGGLVQETRKREKALMAAKVFGLKEEEGIWIKRCYVATALIPARGHIIVTPRYICFWRRVTVGSDIKYRFPIEDVKGAATAPSLRARFHGLALQVHGHKDVRFEFWNKEARDEVSQQNDLNSYEADDEQVILRINATCGTRGRGHSGDYSPSPQDSQPQPATPVSFESIERVASPAGDPLLEHPADILALPKNALIQPVPMNDEVLSHMPFVANKPPGFTKIKPRTFTCLTIGSRGDVQPYIALGLRLMKDGHKVVIVTHGEFKTWVEGYGIEHRQAGGDPTALMRLSQEHRMFSPGFFKESLGAFRQWLDDLLLDSWNACHDADVLIESPSAMAGIHIAEALKIPYFRAFTMPWTRTAAYPQAFLVPAFEMGPSFNYSTYVLYDNIIWKATAPQINRWRKTHLGIKSTDMAALSVTKVPFLYNFSSSVVPKPLDWHDDIMITGYWNLEDSDTDWSPPTKLDEFIAEAKKDGKPLVYIGFGSIVVPRPNAMTKSIIKAVEKADVRAIIAKGWSSRGGDPATEGEHIEFPASCYGVDKIPHAWLFPRVQAALHHGGAGTVGASLRAGIPTLIKPWFGDQFFWSIRVTKLGVGLKVASLHADDIASALTKATSDRVMIEKAARIGERIRSENGVDTAVKAISDNIIRAGGDRRKMQWAK</sequence>
<dbReference type="EMBL" id="MEKH01000013">
    <property type="protein sequence ID" value="ODN98137.1"/>
    <property type="molecule type" value="Genomic_DNA"/>
</dbReference>
<feature type="domain" description="PH" evidence="9">
    <location>
        <begin position="293"/>
        <end position="395"/>
    </location>
</feature>
<dbReference type="InterPro" id="IPR001849">
    <property type="entry name" value="PH_domain"/>
</dbReference>
<dbReference type="PANTHER" id="PTHR48050:SF26">
    <property type="entry name" value="STEROL 3-BETA-GLUCOSYLTRANSFERASE"/>
    <property type="match status" value="1"/>
</dbReference>
<accession>A0A1E3JBB1</accession>
<organism evidence="10 11">
    <name type="scientific">Cryptococcus amylolentus CBS 6273</name>
    <dbReference type="NCBI Taxonomy" id="1296118"/>
    <lineage>
        <taxon>Eukaryota</taxon>
        <taxon>Fungi</taxon>
        <taxon>Dikarya</taxon>
        <taxon>Basidiomycota</taxon>
        <taxon>Agaricomycotina</taxon>
        <taxon>Tremellomycetes</taxon>
        <taxon>Tremellales</taxon>
        <taxon>Cryptococcaceae</taxon>
        <taxon>Cryptococcus</taxon>
    </lineage>
</organism>
<feature type="region of interest" description="Disordered" evidence="8">
    <location>
        <begin position="52"/>
        <end position="121"/>
    </location>
</feature>
<evidence type="ECO:0000313" key="11">
    <source>
        <dbReference type="Proteomes" id="UP000095149"/>
    </source>
</evidence>
<dbReference type="AlphaFoldDB" id="A0A1E3JBB1"/>
<evidence type="ECO:0000256" key="8">
    <source>
        <dbReference type="SAM" id="MobiDB-lite"/>
    </source>
</evidence>
<feature type="compositionally biased region" description="Low complexity" evidence="8">
    <location>
        <begin position="501"/>
        <end position="513"/>
    </location>
</feature>
<dbReference type="GO" id="GO:0016125">
    <property type="term" value="P:sterol metabolic process"/>
    <property type="evidence" value="ECO:0007669"/>
    <property type="project" value="TreeGrafter"/>
</dbReference>
<dbReference type="GO" id="GO:0016906">
    <property type="term" value="F:sterol 3-beta-glucosyltransferase activity"/>
    <property type="evidence" value="ECO:0007669"/>
    <property type="project" value="UniProtKB-EC"/>
</dbReference>
<comment type="catalytic activity">
    <reaction evidence="7">
        <text>a sterol + UDP-alpha-D-glucose = a sterol 3-beta-D-glucoside + UDP + H(+)</text>
        <dbReference type="Rhea" id="RHEA:22724"/>
        <dbReference type="ChEBI" id="CHEBI:15378"/>
        <dbReference type="ChEBI" id="CHEBI:15889"/>
        <dbReference type="ChEBI" id="CHEBI:37424"/>
        <dbReference type="ChEBI" id="CHEBI:58223"/>
        <dbReference type="ChEBI" id="CHEBI:58885"/>
        <dbReference type="EC" id="2.4.1.173"/>
    </reaction>
    <physiologicalReaction direction="left-to-right" evidence="7">
        <dbReference type="Rhea" id="RHEA:22725"/>
    </physiologicalReaction>
</comment>
<comment type="similarity">
    <text evidence="1">Belongs to the glycosyltransferase 28 family.</text>
</comment>
<dbReference type="Proteomes" id="UP000095149">
    <property type="component" value="Unassembled WGS sequence"/>
</dbReference>
<dbReference type="FunFam" id="3.40.50.2000:FF:000029">
    <property type="entry name" value="Sterol 3-beta-glucosyltransferase"/>
    <property type="match status" value="1"/>
</dbReference>
<dbReference type="InterPro" id="IPR002213">
    <property type="entry name" value="UDP_glucos_trans"/>
</dbReference>
<dbReference type="InterPro" id="IPR004276">
    <property type="entry name" value="GlycoTrans_28_N"/>
</dbReference>
<evidence type="ECO:0000256" key="5">
    <source>
        <dbReference type="ARBA" id="ARBA00029843"/>
    </source>
</evidence>
<dbReference type="SUPFAM" id="SSF53756">
    <property type="entry name" value="UDP-Glycosyltransferase/glycogen phosphorylase"/>
    <property type="match status" value="1"/>
</dbReference>
<comment type="catalytic activity">
    <reaction evidence="6">
        <text>ergosterol + UDP-alpha-D-glucose = ergosteryl 3-beta-D-glucoside + UDP + H(+)</text>
        <dbReference type="Rhea" id="RHEA:61836"/>
        <dbReference type="ChEBI" id="CHEBI:15378"/>
        <dbReference type="ChEBI" id="CHEBI:16933"/>
        <dbReference type="ChEBI" id="CHEBI:52973"/>
        <dbReference type="ChEBI" id="CHEBI:58223"/>
        <dbReference type="ChEBI" id="CHEBI:58885"/>
    </reaction>
    <physiologicalReaction direction="left-to-right" evidence="6">
        <dbReference type="Rhea" id="RHEA:61837"/>
    </physiologicalReaction>
</comment>
<dbReference type="FunFam" id="3.40.50.2000:FF:000009">
    <property type="entry name" value="Sterol 3-beta-glucosyltransferase UGT80A2"/>
    <property type="match status" value="1"/>
</dbReference>
<feature type="region of interest" description="Disordered" evidence="8">
    <location>
        <begin position="497"/>
        <end position="520"/>
    </location>
</feature>
<dbReference type="OrthoDB" id="10261837at2759"/>
<dbReference type="SUPFAM" id="SSF50729">
    <property type="entry name" value="PH domain-like"/>
    <property type="match status" value="1"/>
</dbReference>
<evidence type="ECO:0000256" key="3">
    <source>
        <dbReference type="ARBA" id="ARBA00022676"/>
    </source>
</evidence>
<feature type="region of interest" description="Disordered" evidence="8">
    <location>
        <begin position="1"/>
        <end position="34"/>
    </location>
</feature>
<dbReference type="CDD" id="cd03784">
    <property type="entry name" value="GT1_Gtf-like"/>
    <property type="match status" value="1"/>
</dbReference>
<name>A0A1E3JBB1_9TREE</name>
<evidence type="ECO:0000256" key="2">
    <source>
        <dbReference type="ARBA" id="ARBA00012650"/>
    </source>
</evidence>
<dbReference type="Pfam" id="PF06722">
    <property type="entry name" value="EryCIII-like_C"/>
    <property type="match status" value="1"/>
</dbReference>
<evidence type="ECO:0000256" key="4">
    <source>
        <dbReference type="ARBA" id="ARBA00022679"/>
    </source>
</evidence>
<dbReference type="GO" id="GO:0005975">
    <property type="term" value="P:carbohydrate metabolic process"/>
    <property type="evidence" value="ECO:0007669"/>
    <property type="project" value="InterPro"/>
</dbReference>
<comment type="caution">
    <text evidence="10">The sequence shown here is derived from an EMBL/GenBank/DDBJ whole genome shotgun (WGS) entry which is preliminary data.</text>
</comment>
<feature type="compositionally biased region" description="Low complexity" evidence="8">
    <location>
        <begin position="171"/>
        <end position="184"/>
    </location>
</feature>
<feature type="region of interest" description="Disordered" evidence="8">
    <location>
        <begin position="153"/>
        <end position="188"/>
    </location>
</feature>
<dbReference type="Gene3D" id="3.40.50.2000">
    <property type="entry name" value="Glycogen Phosphorylase B"/>
    <property type="match status" value="2"/>
</dbReference>